<protein>
    <submittedName>
        <fullName evidence="2">Uncharacterized protein</fullName>
    </submittedName>
</protein>
<feature type="region of interest" description="Disordered" evidence="1">
    <location>
        <begin position="59"/>
        <end position="100"/>
    </location>
</feature>
<dbReference type="EMBL" id="GG692421">
    <property type="protein sequence ID" value="EER42622.1"/>
    <property type="molecule type" value="Genomic_DNA"/>
</dbReference>
<sequence>MLSHTSLARWPAVQSQTPSQNPVFDAGCLPVLFPPWFRPPTPYCRSRSIGVSKYRSFEVPQSHGAGSGSQAPGQAERGPGIKSLVRQRQPSGDTNKNHPH</sequence>
<dbReference type="Proteomes" id="UP000002624">
    <property type="component" value="Unassembled WGS sequence"/>
</dbReference>
<gene>
    <name evidence="2" type="ORF">HCDG_02520</name>
</gene>
<feature type="compositionally biased region" description="Low complexity" evidence="1">
    <location>
        <begin position="60"/>
        <end position="75"/>
    </location>
</feature>
<dbReference type="HOGENOM" id="CLU_2305265_0_0_1"/>
<dbReference type="VEuPathDB" id="FungiDB:HCDG_02520"/>
<accession>C6H8I9</accession>
<feature type="region of interest" description="Disordered" evidence="1">
    <location>
        <begin position="1"/>
        <end position="21"/>
    </location>
</feature>
<evidence type="ECO:0000313" key="2">
    <source>
        <dbReference type="EMBL" id="EER42622.1"/>
    </source>
</evidence>
<dbReference type="AlphaFoldDB" id="C6H8I9"/>
<organism evidence="2 3">
    <name type="scientific">Ajellomyces capsulatus (strain H143)</name>
    <name type="common">Darling's disease fungus</name>
    <name type="synonym">Histoplasma capsulatum</name>
    <dbReference type="NCBI Taxonomy" id="544712"/>
    <lineage>
        <taxon>Eukaryota</taxon>
        <taxon>Fungi</taxon>
        <taxon>Dikarya</taxon>
        <taxon>Ascomycota</taxon>
        <taxon>Pezizomycotina</taxon>
        <taxon>Eurotiomycetes</taxon>
        <taxon>Eurotiomycetidae</taxon>
        <taxon>Onygenales</taxon>
        <taxon>Ajellomycetaceae</taxon>
        <taxon>Histoplasma</taxon>
    </lineage>
</organism>
<name>C6H8I9_AJECH</name>
<evidence type="ECO:0000313" key="3">
    <source>
        <dbReference type="Proteomes" id="UP000002624"/>
    </source>
</evidence>
<evidence type="ECO:0000256" key="1">
    <source>
        <dbReference type="SAM" id="MobiDB-lite"/>
    </source>
</evidence>
<reference evidence="3" key="1">
    <citation type="submission" date="2009-05" db="EMBL/GenBank/DDBJ databases">
        <title>The genome sequence of Ajellomyces capsulatus strain H143.</title>
        <authorList>
            <person name="Champion M."/>
            <person name="Cuomo C.A."/>
            <person name="Ma L.-J."/>
            <person name="Henn M.R."/>
            <person name="Sil A."/>
            <person name="Goldman B."/>
            <person name="Young S.K."/>
            <person name="Kodira C.D."/>
            <person name="Zeng Q."/>
            <person name="Koehrsen M."/>
            <person name="Alvarado L."/>
            <person name="Berlin A.M."/>
            <person name="Borenstein D."/>
            <person name="Chen Z."/>
            <person name="Engels R."/>
            <person name="Freedman E."/>
            <person name="Gellesch M."/>
            <person name="Goldberg J."/>
            <person name="Griggs A."/>
            <person name="Gujja S."/>
            <person name="Heiman D.I."/>
            <person name="Hepburn T.A."/>
            <person name="Howarth C."/>
            <person name="Jen D."/>
            <person name="Larson L."/>
            <person name="Lewis B."/>
            <person name="Mehta T."/>
            <person name="Park D."/>
            <person name="Pearson M."/>
            <person name="Roberts A."/>
            <person name="Saif S."/>
            <person name="Shea T.D."/>
            <person name="Shenoy N."/>
            <person name="Sisk P."/>
            <person name="Stolte C."/>
            <person name="Sykes S."/>
            <person name="Walk T."/>
            <person name="White J."/>
            <person name="Yandava C."/>
            <person name="Klein B."/>
            <person name="McEwen J.G."/>
            <person name="Puccia R."/>
            <person name="Goldman G.H."/>
            <person name="Felipe M.S."/>
            <person name="Nino-Vega G."/>
            <person name="San-Blas G."/>
            <person name="Taylor J.W."/>
            <person name="Mendoza L."/>
            <person name="Galagan J.E."/>
            <person name="Nusbaum C."/>
            <person name="Birren B.W."/>
        </authorList>
    </citation>
    <scope>NUCLEOTIDE SEQUENCE [LARGE SCALE GENOMIC DNA]</scope>
    <source>
        <strain evidence="3">H143</strain>
    </source>
</reference>
<proteinExistence type="predicted"/>